<protein>
    <recommendedName>
        <fullName evidence="2">DH domain-containing protein</fullName>
    </recommendedName>
</protein>
<feature type="region of interest" description="Disordered" evidence="1">
    <location>
        <begin position="1177"/>
        <end position="1269"/>
    </location>
</feature>
<evidence type="ECO:0000313" key="3">
    <source>
        <dbReference type="EMBL" id="WVN87604.1"/>
    </source>
</evidence>
<dbReference type="GeneID" id="91086998"/>
<reference evidence="3" key="2">
    <citation type="journal article" date="2022" name="Elife">
        <title>Obligate sexual reproduction of a homothallic fungus closely related to the Cryptococcus pathogenic species complex.</title>
        <authorList>
            <person name="Passer A.R."/>
            <person name="Clancey S.A."/>
            <person name="Shea T."/>
            <person name="David-Palma M."/>
            <person name="Averette A.F."/>
            <person name="Boekhout T."/>
            <person name="Porcel B.M."/>
            <person name="Nowrousian M."/>
            <person name="Cuomo C.A."/>
            <person name="Sun S."/>
            <person name="Heitman J."/>
            <person name="Coelho M.A."/>
        </authorList>
    </citation>
    <scope>NUCLEOTIDE SEQUENCE</scope>
    <source>
        <strain evidence="3">CBS 7841</strain>
    </source>
</reference>
<feature type="region of interest" description="Disordered" evidence="1">
    <location>
        <begin position="1108"/>
        <end position="1159"/>
    </location>
</feature>
<feature type="compositionally biased region" description="Polar residues" evidence="1">
    <location>
        <begin position="1149"/>
        <end position="1159"/>
    </location>
</feature>
<name>A0AAJ8JSM8_9TREE</name>
<dbReference type="AlphaFoldDB" id="A0AAJ8JSM8"/>
<dbReference type="SUPFAM" id="SSF50729">
    <property type="entry name" value="PH domain-like"/>
    <property type="match status" value="1"/>
</dbReference>
<proteinExistence type="predicted"/>
<accession>A0AAJ8JSM8</accession>
<feature type="domain" description="DH" evidence="2">
    <location>
        <begin position="369"/>
        <end position="610"/>
    </location>
</feature>
<dbReference type="SUPFAM" id="SSF48065">
    <property type="entry name" value="DBL homology domain (DH-domain)"/>
    <property type="match status" value="1"/>
</dbReference>
<feature type="compositionally biased region" description="Basic and acidic residues" evidence="1">
    <location>
        <begin position="175"/>
        <end position="188"/>
    </location>
</feature>
<feature type="compositionally biased region" description="Basic and acidic residues" evidence="1">
    <location>
        <begin position="1234"/>
        <end position="1243"/>
    </location>
</feature>
<feature type="compositionally biased region" description="Basic and acidic residues" evidence="1">
    <location>
        <begin position="1198"/>
        <end position="1209"/>
    </location>
</feature>
<organism evidence="3 4">
    <name type="scientific">Cryptococcus depauperatus CBS 7841</name>
    <dbReference type="NCBI Taxonomy" id="1295531"/>
    <lineage>
        <taxon>Eukaryota</taxon>
        <taxon>Fungi</taxon>
        <taxon>Dikarya</taxon>
        <taxon>Basidiomycota</taxon>
        <taxon>Agaricomycotina</taxon>
        <taxon>Tremellomycetes</taxon>
        <taxon>Tremellales</taxon>
        <taxon>Cryptococcaceae</taxon>
        <taxon>Cryptococcus</taxon>
    </lineage>
</organism>
<dbReference type="InterPro" id="IPR000219">
    <property type="entry name" value="DH_dom"/>
</dbReference>
<dbReference type="PROSITE" id="PS50010">
    <property type="entry name" value="DH_2"/>
    <property type="match status" value="1"/>
</dbReference>
<dbReference type="GO" id="GO:0005085">
    <property type="term" value="F:guanyl-nucleotide exchange factor activity"/>
    <property type="evidence" value="ECO:0007669"/>
    <property type="project" value="InterPro"/>
</dbReference>
<sequence>MLRPLRIIASILMFVLCPRLLANFAHLVLVFGSTAMSNRVRPVGLSQCKSHKRLRMETECAMSSGETCATTPYFPMTPESGLETPPGRPRPAPLSIPTGSPEEPLFSAYPDSGTRPTPFGKASTAFPRIAKYEVFEDWCAPMAKSYSNEFGTRVELWESALPSALRKRSATVTDDPPKELKRCHEKAKGDENKLGASFGFRKLPSLQRSRSKTSCKAEACPFPDLKDLLIRQSPKRRSSYDDPKRDGVVGFDLLAVGDGQSPPRRAQSVHYTGTRLSLERTMFMAHERSPAHVDGQSEETHTSAFDEAVSSFSSNQNDALSSATTFFSQSSKNGKDKGHINEKDGLASVRLRRSMLWTDGQKMQRRMEKRRHALLELVDTAVTHADDLTNLAHIYIPQLVVMGVSLPDPFKNTINSLHLFNREMADSMVKILAQEGITYSLEDVGQESQVYHMEADVAERLDRAIKRVARCMLEKEDKFSLYRDYASESVDHGAIFMRHSFTEIQAFELRCQKINRELDHFTLKDLLEDDAERSKDAVGYGSRSKLGFSEYLNSPVSRISQMPLIIQRIMGKPSVTTGHGGLEFETEEVEVELQNLYDMLKRTGAEADEALGTKRMGHITALVRERIEPHPEITKELLQNLGQCQLISHLDVLYQRSSRTNVNNSAAKIKNLAAFLFKGYLILAKVKNRKVYEVKHWLPLSYFEIIDIHAGPIQHAIRLAFNDNIFDLGAACEGEKTIWKKAIVDAREDDLRLPFALPNSTVSRPSRRASMGFTAAYRTAAIDSAPSVPKRTSQDSSAWRHTISLPSSTFHTDGQEIVPLPLPSDLIKTLERVDDHCHLYKSPPFTSSRSPIGSTFNFGSPDRRPSQVYRQPSQFQRATVEDCLSGVISAQCAMARQCSRNRKVSRGNSSEGHGGNFQGSNLSRRKSIQSFLDLGSIRANQNRSYSGKVRGSIVERRGSHQHCASFPSAILQGQLMNEPEKEGEDDETSTVRQSSVYNAAEEGQQQLWRSQSELSFFIVSDENFLEKPVTCQEGVIVGFTTKKEKYRKKEINSKGCGLDEGMQGQVSSFRRRPSEKKRKVAVGQNISNYFTRKSLPTTPLLSPAYEIQSTDSHDSDPSAQPSVVATPNEVDVNETSNNPPPLGRRAYSENATNKVNPDVTTTVKETVLYKGSDYEVERPTDINPSSVSGITFGSGNAKPERAGGTEKLKMANSLKRSISSWSMRSKSASSISDVVKDREEESKGPSLPTRRKSVRELFGFRGLTRTTEA</sequence>
<evidence type="ECO:0000259" key="2">
    <source>
        <dbReference type="PROSITE" id="PS50010"/>
    </source>
</evidence>
<gene>
    <name evidence="3" type="ORF">L203_102787</name>
</gene>
<dbReference type="InterPro" id="IPR035899">
    <property type="entry name" value="DBL_dom_sf"/>
</dbReference>
<feature type="compositionally biased region" description="Polar residues" evidence="1">
    <location>
        <begin position="1182"/>
        <end position="1194"/>
    </location>
</feature>
<evidence type="ECO:0000313" key="4">
    <source>
        <dbReference type="Proteomes" id="UP000094043"/>
    </source>
</evidence>
<dbReference type="Gene3D" id="1.20.900.10">
    <property type="entry name" value="Dbl homology (DH) domain"/>
    <property type="match status" value="1"/>
</dbReference>
<dbReference type="PANTHER" id="PTHR45818:SF3">
    <property type="entry name" value="PROTEIN VAV"/>
    <property type="match status" value="1"/>
</dbReference>
<dbReference type="Proteomes" id="UP000094043">
    <property type="component" value="Chromosome 3"/>
</dbReference>
<dbReference type="PANTHER" id="PTHR45818">
    <property type="entry name" value="PROTEIN VAV"/>
    <property type="match status" value="1"/>
</dbReference>
<feature type="region of interest" description="Disordered" evidence="1">
    <location>
        <begin position="901"/>
        <end position="922"/>
    </location>
</feature>
<feature type="region of interest" description="Disordered" evidence="1">
    <location>
        <begin position="168"/>
        <end position="188"/>
    </location>
</feature>
<dbReference type="KEGG" id="cdep:91086998"/>
<evidence type="ECO:0000256" key="1">
    <source>
        <dbReference type="SAM" id="MobiDB-lite"/>
    </source>
</evidence>
<dbReference type="Gene3D" id="2.30.29.30">
    <property type="entry name" value="Pleckstrin-homology domain (PH domain)/Phosphotyrosine-binding domain (PTB)"/>
    <property type="match status" value="1"/>
</dbReference>
<dbReference type="EMBL" id="CP143786">
    <property type="protein sequence ID" value="WVN87604.1"/>
    <property type="molecule type" value="Genomic_DNA"/>
</dbReference>
<dbReference type="InterPro" id="IPR011993">
    <property type="entry name" value="PH-like_dom_sf"/>
</dbReference>
<feature type="compositionally biased region" description="Low complexity" evidence="1">
    <location>
        <begin position="1213"/>
        <end position="1232"/>
    </location>
</feature>
<reference evidence="3" key="3">
    <citation type="submission" date="2024-01" db="EMBL/GenBank/DDBJ databases">
        <authorList>
            <person name="Coelho M.A."/>
            <person name="David-Palma M."/>
            <person name="Shea T."/>
            <person name="Sun S."/>
            <person name="Cuomo C.A."/>
            <person name="Heitman J."/>
        </authorList>
    </citation>
    <scope>NUCLEOTIDE SEQUENCE</scope>
    <source>
        <strain evidence="3">CBS 7841</strain>
    </source>
</reference>
<dbReference type="RefSeq" id="XP_066068304.1">
    <property type="nucleotide sequence ID" value="XM_066212207.1"/>
</dbReference>
<reference evidence="3" key="1">
    <citation type="submission" date="2016-06" db="EMBL/GenBank/DDBJ databases">
        <authorList>
            <person name="Cuomo C."/>
            <person name="Litvintseva A."/>
            <person name="Heitman J."/>
            <person name="Chen Y."/>
            <person name="Sun S."/>
            <person name="Springer D."/>
            <person name="Dromer F."/>
            <person name="Young S."/>
            <person name="Zeng Q."/>
            <person name="Chapman S."/>
            <person name="Gujja S."/>
            <person name="Saif S."/>
            <person name="Birren B."/>
        </authorList>
    </citation>
    <scope>NUCLEOTIDE SEQUENCE</scope>
    <source>
        <strain evidence="3">CBS 7841</strain>
    </source>
</reference>
<dbReference type="GO" id="GO:0005737">
    <property type="term" value="C:cytoplasm"/>
    <property type="evidence" value="ECO:0007669"/>
    <property type="project" value="TreeGrafter"/>
</dbReference>
<keyword evidence="4" id="KW-1185">Reference proteome</keyword>